<accession>E3C8E7</accession>
<feature type="coiled-coil region" evidence="5">
    <location>
        <begin position="461"/>
        <end position="488"/>
    </location>
</feature>
<evidence type="ECO:0000256" key="5">
    <source>
        <dbReference type="SAM" id="Coils"/>
    </source>
</evidence>
<evidence type="ECO:0000256" key="6">
    <source>
        <dbReference type="SAM" id="MobiDB-lite"/>
    </source>
</evidence>
<proteinExistence type="predicted"/>
<protein>
    <submittedName>
        <fullName evidence="10">LPXTG-motif cell wall anchor domain protein</fullName>
    </submittedName>
</protein>
<feature type="coiled-coil region" evidence="5">
    <location>
        <begin position="97"/>
        <end position="131"/>
    </location>
</feature>
<keyword evidence="2" id="KW-0964">Secreted</keyword>
<evidence type="ECO:0000256" key="7">
    <source>
        <dbReference type="SAM" id="Phobius"/>
    </source>
</evidence>
<sequence length="715" mass="74923">MISKKIAREALSTIAVLTTATALGVATSTSAKADSNNSTPDNSAVTTNTNEAQSQQQATVSAQSAANTAVATANTIQQQKTAVGDAQASQTTAQKNLANAQDALTTANQNLAAAQNKVNQLQNKIDYYANTRAMPTFTFTPEQTAATQRFINDVAPIMRSGNFNSNDFYRLSSFAAWQAAMTTRQGLNWQDQNGDDQKIILDLDHLTADQVNTLSKFTAAILNQVRQQLGIAGTVGTAVATSGMGDVAQEVATLYGERTDTAAHHYIYALKKAAFDHGMTNQYATAADMVTRGSNSLGESLLTDGNVNYTNRMTMAQAKNAIARAVNDMLFNDRGSAMGHAMSLLGVYSILPDSQGRTVDYVGTSISYNDINFNTDRPDKAPNVYPSHLIHFMQYTSWEIASHNSASERAKQAQSGLTHVLDEYDDIADPAALEQALDDIAVARGEYYRAQTAQANAQKALSTAQAALQTATSDYQAAQKKLNQMQADQGISLSDAQKYGNLVMITPITVTAGQSTSAPQIANGFITPVNSQAAQIFAAFANEPGAEIPYGTTASWADASQLAVDTQRAGNYAEDVLISFPDGSTTTIQAALTVQPAAVTLTDSNEAANSLTTAPASQGQGTATATPQAALLTAGSHQQGTAAVVNAAAATSTAAAAHTTTPTTAASLKATTSRRTTDGQAQLPQTGSQQAAGMGALGLLAGMFSGLLGLKKQRD</sequence>
<dbReference type="PROSITE" id="PS50847">
    <property type="entry name" value="GRAM_POS_ANCHORING"/>
    <property type="match status" value="1"/>
</dbReference>
<evidence type="ECO:0000256" key="1">
    <source>
        <dbReference type="ARBA" id="ARBA00022512"/>
    </source>
</evidence>
<organism evidence="10 11">
    <name type="scientific">Limosilactobacillus oris PB013-T2-3</name>
    <dbReference type="NCBI Taxonomy" id="908339"/>
    <lineage>
        <taxon>Bacteria</taxon>
        <taxon>Bacillati</taxon>
        <taxon>Bacillota</taxon>
        <taxon>Bacilli</taxon>
        <taxon>Lactobacillales</taxon>
        <taxon>Lactobacillaceae</taxon>
        <taxon>Limosilactobacillus</taxon>
    </lineage>
</organism>
<gene>
    <name evidence="10" type="ORF">HMPREF9265_2103</name>
</gene>
<dbReference type="EMBL" id="AEKL01000056">
    <property type="protein sequence ID" value="EFQ52990.1"/>
    <property type="molecule type" value="Genomic_DNA"/>
</dbReference>
<feature type="region of interest" description="Disordered" evidence="6">
    <location>
        <begin position="656"/>
        <end position="687"/>
    </location>
</feature>
<comment type="caution">
    <text evidence="10">The sequence shown here is derived from an EMBL/GenBank/DDBJ whole genome shotgun (WGS) entry which is preliminary data.</text>
</comment>
<dbReference type="Pfam" id="PF08428">
    <property type="entry name" value="Rib"/>
    <property type="match status" value="1"/>
</dbReference>
<dbReference type="InterPro" id="IPR027607">
    <property type="entry name" value="Surf_Exclu_SEC10/PgrA"/>
</dbReference>
<keyword evidence="7" id="KW-0472">Membrane</keyword>
<keyword evidence="4" id="KW-0572">Peptidoglycan-anchor</keyword>
<evidence type="ECO:0000256" key="3">
    <source>
        <dbReference type="ARBA" id="ARBA00022729"/>
    </source>
</evidence>
<evidence type="ECO:0000313" key="11">
    <source>
        <dbReference type="Proteomes" id="UP000003070"/>
    </source>
</evidence>
<keyword evidence="3 8" id="KW-0732">Signal</keyword>
<evidence type="ECO:0000259" key="9">
    <source>
        <dbReference type="PROSITE" id="PS50847"/>
    </source>
</evidence>
<reference evidence="10 11" key="1">
    <citation type="submission" date="2010-10" db="EMBL/GenBank/DDBJ databases">
        <authorList>
            <person name="Durkin A.S."/>
            <person name="Madupu R."/>
            <person name="Torralba M."/>
            <person name="Gillis M."/>
            <person name="Methe B."/>
            <person name="Sutton G."/>
            <person name="Nelson K.E."/>
        </authorList>
    </citation>
    <scope>NUCLEOTIDE SEQUENCE [LARGE SCALE GENOMIC DNA]</scope>
    <source>
        <strain evidence="10 11">PB013-T2-3</strain>
    </source>
</reference>
<evidence type="ECO:0000313" key="10">
    <source>
        <dbReference type="EMBL" id="EFQ52990.1"/>
    </source>
</evidence>
<dbReference type="NCBIfam" id="TIGR01167">
    <property type="entry name" value="LPXTG_anchor"/>
    <property type="match status" value="1"/>
</dbReference>
<feature type="compositionally biased region" description="Low complexity" evidence="6">
    <location>
        <begin position="656"/>
        <end position="674"/>
    </location>
</feature>
<dbReference type="InterPro" id="IPR019931">
    <property type="entry name" value="LPXTG_anchor"/>
</dbReference>
<feature type="signal peptide" evidence="8">
    <location>
        <begin position="1"/>
        <end position="33"/>
    </location>
</feature>
<keyword evidence="5" id="KW-0175">Coiled coil</keyword>
<feature type="chain" id="PRO_5003166765" evidence="8">
    <location>
        <begin position="34"/>
        <end position="715"/>
    </location>
</feature>
<dbReference type="NCBIfam" id="TIGR04320">
    <property type="entry name" value="Surf_Exclu_PgrA"/>
    <property type="match status" value="1"/>
</dbReference>
<keyword evidence="7" id="KW-0812">Transmembrane</keyword>
<dbReference type="RefSeq" id="WP_003713057.1">
    <property type="nucleotide sequence ID" value="NZ_AEKL01000056.1"/>
</dbReference>
<dbReference type="Pfam" id="PF00746">
    <property type="entry name" value="Gram_pos_anchor"/>
    <property type="match status" value="1"/>
</dbReference>
<feature type="domain" description="Gram-positive cocci surface proteins LPxTG" evidence="9">
    <location>
        <begin position="683"/>
        <end position="715"/>
    </location>
</feature>
<feature type="transmembrane region" description="Helical" evidence="7">
    <location>
        <begin position="691"/>
        <end position="710"/>
    </location>
</feature>
<dbReference type="InterPro" id="IPR059115">
    <property type="entry name" value="Rib"/>
</dbReference>
<keyword evidence="1" id="KW-0134">Cell wall</keyword>
<dbReference type="Proteomes" id="UP000003070">
    <property type="component" value="Unassembled WGS sequence"/>
</dbReference>
<name>E3C8E7_9LACO</name>
<dbReference type="AlphaFoldDB" id="E3C8E7"/>
<evidence type="ECO:0000256" key="8">
    <source>
        <dbReference type="SAM" id="SignalP"/>
    </source>
</evidence>
<evidence type="ECO:0000256" key="4">
    <source>
        <dbReference type="ARBA" id="ARBA00023088"/>
    </source>
</evidence>
<keyword evidence="7" id="KW-1133">Transmembrane helix</keyword>
<evidence type="ECO:0000256" key="2">
    <source>
        <dbReference type="ARBA" id="ARBA00022525"/>
    </source>
</evidence>